<organism evidence="2 3">
    <name type="scientific">Platanthera guangdongensis</name>
    <dbReference type="NCBI Taxonomy" id="2320717"/>
    <lineage>
        <taxon>Eukaryota</taxon>
        <taxon>Viridiplantae</taxon>
        <taxon>Streptophyta</taxon>
        <taxon>Embryophyta</taxon>
        <taxon>Tracheophyta</taxon>
        <taxon>Spermatophyta</taxon>
        <taxon>Magnoliopsida</taxon>
        <taxon>Liliopsida</taxon>
        <taxon>Asparagales</taxon>
        <taxon>Orchidaceae</taxon>
        <taxon>Orchidoideae</taxon>
        <taxon>Orchideae</taxon>
        <taxon>Orchidinae</taxon>
        <taxon>Platanthera</taxon>
    </lineage>
</organism>
<dbReference type="Proteomes" id="UP001412067">
    <property type="component" value="Unassembled WGS sequence"/>
</dbReference>
<evidence type="ECO:0000256" key="1">
    <source>
        <dbReference type="SAM" id="SignalP"/>
    </source>
</evidence>
<keyword evidence="3" id="KW-1185">Reference proteome</keyword>
<reference evidence="2 3" key="1">
    <citation type="journal article" date="2022" name="Nat. Plants">
        <title>Genomes of leafy and leafless Platanthera orchids illuminate the evolution of mycoheterotrophy.</title>
        <authorList>
            <person name="Li M.H."/>
            <person name="Liu K.W."/>
            <person name="Li Z."/>
            <person name="Lu H.C."/>
            <person name="Ye Q.L."/>
            <person name="Zhang D."/>
            <person name="Wang J.Y."/>
            <person name="Li Y.F."/>
            <person name="Zhong Z.M."/>
            <person name="Liu X."/>
            <person name="Yu X."/>
            <person name="Liu D.K."/>
            <person name="Tu X.D."/>
            <person name="Liu B."/>
            <person name="Hao Y."/>
            <person name="Liao X.Y."/>
            <person name="Jiang Y.T."/>
            <person name="Sun W.H."/>
            <person name="Chen J."/>
            <person name="Chen Y.Q."/>
            <person name="Ai Y."/>
            <person name="Zhai J.W."/>
            <person name="Wu S.S."/>
            <person name="Zhou Z."/>
            <person name="Hsiao Y.Y."/>
            <person name="Wu W.L."/>
            <person name="Chen Y.Y."/>
            <person name="Lin Y.F."/>
            <person name="Hsu J.L."/>
            <person name="Li C.Y."/>
            <person name="Wang Z.W."/>
            <person name="Zhao X."/>
            <person name="Zhong W.Y."/>
            <person name="Ma X.K."/>
            <person name="Ma L."/>
            <person name="Huang J."/>
            <person name="Chen G.Z."/>
            <person name="Huang M.Z."/>
            <person name="Huang L."/>
            <person name="Peng D.H."/>
            <person name="Luo Y.B."/>
            <person name="Zou S.Q."/>
            <person name="Chen S.P."/>
            <person name="Lan S."/>
            <person name="Tsai W.C."/>
            <person name="Van de Peer Y."/>
            <person name="Liu Z.J."/>
        </authorList>
    </citation>
    <scope>NUCLEOTIDE SEQUENCE [LARGE SCALE GENOMIC DNA]</scope>
    <source>
        <strain evidence="2">Lor288</strain>
    </source>
</reference>
<feature type="signal peptide" evidence="1">
    <location>
        <begin position="1"/>
        <end position="23"/>
    </location>
</feature>
<name>A0ABR2MD35_9ASPA</name>
<feature type="chain" id="PRO_5045832978" evidence="1">
    <location>
        <begin position="24"/>
        <end position="155"/>
    </location>
</feature>
<evidence type="ECO:0000313" key="3">
    <source>
        <dbReference type="Proteomes" id="UP001412067"/>
    </source>
</evidence>
<sequence>MELSKRMAAVVILLIFFLGLVTVEPASSGSSYFKMGRQVRGPRNKIGVFGKHKTPERDISNAREDGCFDIYARLKYLCQSWNCRNYCNINRLKQDKDTKTSWTSSSNCQEDGRCHCEICPVKSPPPPPGEGNFFFNPYDENPSTSYGKEHVHVEL</sequence>
<accession>A0ABR2MD35</accession>
<proteinExistence type="predicted"/>
<dbReference type="EMBL" id="JBBWWR010000010">
    <property type="protein sequence ID" value="KAK8960833.1"/>
    <property type="molecule type" value="Genomic_DNA"/>
</dbReference>
<comment type="caution">
    <text evidence="2">The sequence shown here is derived from an EMBL/GenBank/DDBJ whole genome shotgun (WGS) entry which is preliminary data.</text>
</comment>
<protein>
    <submittedName>
        <fullName evidence="2">Uncharacterized protein</fullName>
    </submittedName>
</protein>
<evidence type="ECO:0000313" key="2">
    <source>
        <dbReference type="EMBL" id="KAK8960833.1"/>
    </source>
</evidence>
<gene>
    <name evidence="2" type="ORF">KSP40_PGU013947</name>
</gene>
<keyword evidence="1" id="KW-0732">Signal</keyword>